<dbReference type="EMBL" id="JARKIB010000011">
    <property type="protein sequence ID" value="KAJ7775116.1"/>
    <property type="molecule type" value="Genomic_DNA"/>
</dbReference>
<name>A0AAD7K1T1_9AGAR</name>
<evidence type="ECO:0000256" key="1">
    <source>
        <dbReference type="SAM" id="MobiDB-lite"/>
    </source>
</evidence>
<proteinExistence type="predicted"/>
<dbReference type="Proteomes" id="UP001215598">
    <property type="component" value="Unassembled WGS sequence"/>
</dbReference>
<feature type="region of interest" description="Disordered" evidence="1">
    <location>
        <begin position="310"/>
        <end position="382"/>
    </location>
</feature>
<evidence type="ECO:0000313" key="2">
    <source>
        <dbReference type="EMBL" id="KAJ7775116.1"/>
    </source>
</evidence>
<feature type="compositionally biased region" description="Polar residues" evidence="1">
    <location>
        <begin position="144"/>
        <end position="156"/>
    </location>
</feature>
<dbReference type="AlphaFoldDB" id="A0AAD7K1T1"/>
<feature type="compositionally biased region" description="Basic and acidic residues" evidence="1">
    <location>
        <begin position="372"/>
        <end position="382"/>
    </location>
</feature>
<evidence type="ECO:0000313" key="3">
    <source>
        <dbReference type="Proteomes" id="UP001215598"/>
    </source>
</evidence>
<sequence length="382" mass="41790">MGTRTEMRMIEGARMGVELELGMEKEESKWRALLADQGTEVGMTASAMEVNVVKLEIEAVVEMEESVRSSRDLEGPLEQIHAQEDEEPQQPASEVIFETADSPMELVIADAATEAAEPVIIQVEVAEPDVQVRESGEVLEEPEQTPSPSSFASEMEQSLEPEVEQSSEPDVEPKPLEPPEEPTPTMVARHIPIGLGLFVPSPTTKELRLLSPLESRRESPKPEPAPVRAQLRADIMRKVAAFTAARIARSPSVSPPQATTPRPTFATPPRHATHFDSDPFADTPRASAPAHFVPAHAAALYFPSLLRVRPEQQQSPTPTHARTGRPPLRQQTVFFKPRETSTTPPEYWAPHPAGSGSSAIVIKAPVGTTPKHRVDKENVQAI</sequence>
<keyword evidence="3" id="KW-1185">Reference proteome</keyword>
<feature type="compositionally biased region" description="Low complexity" evidence="1">
    <location>
        <begin position="255"/>
        <end position="270"/>
    </location>
</feature>
<feature type="compositionally biased region" description="Acidic residues" evidence="1">
    <location>
        <begin position="157"/>
        <end position="170"/>
    </location>
</feature>
<comment type="caution">
    <text evidence="2">The sequence shown here is derived from an EMBL/GenBank/DDBJ whole genome shotgun (WGS) entry which is preliminary data.</text>
</comment>
<feature type="region of interest" description="Disordered" evidence="1">
    <location>
        <begin position="249"/>
        <end position="287"/>
    </location>
</feature>
<protein>
    <submittedName>
        <fullName evidence="2">Uncharacterized protein</fullName>
    </submittedName>
</protein>
<gene>
    <name evidence="2" type="ORF">B0H16DRAFT_1509589</name>
</gene>
<organism evidence="2 3">
    <name type="scientific">Mycena metata</name>
    <dbReference type="NCBI Taxonomy" id="1033252"/>
    <lineage>
        <taxon>Eukaryota</taxon>
        <taxon>Fungi</taxon>
        <taxon>Dikarya</taxon>
        <taxon>Basidiomycota</taxon>
        <taxon>Agaricomycotina</taxon>
        <taxon>Agaricomycetes</taxon>
        <taxon>Agaricomycetidae</taxon>
        <taxon>Agaricales</taxon>
        <taxon>Marasmiineae</taxon>
        <taxon>Mycenaceae</taxon>
        <taxon>Mycena</taxon>
    </lineage>
</organism>
<accession>A0AAD7K1T1</accession>
<feature type="region of interest" description="Disordered" evidence="1">
    <location>
        <begin position="132"/>
        <end position="186"/>
    </location>
</feature>
<reference evidence="2" key="1">
    <citation type="submission" date="2023-03" db="EMBL/GenBank/DDBJ databases">
        <title>Massive genome expansion in bonnet fungi (Mycena s.s.) driven by repeated elements and novel gene families across ecological guilds.</title>
        <authorList>
            <consortium name="Lawrence Berkeley National Laboratory"/>
            <person name="Harder C.B."/>
            <person name="Miyauchi S."/>
            <person name="Viragh M."/>
            <person name="Kuo A."/>
            <person name="Thoen E."/>
            <person name="Andreopoulos B."/>
            <person name="Lu D."/>
            <person name="Skrede I."/>
            <person name="Drula E."/>
            <person name="Henrissat B."/>
            <person name="Morin E."/>
            <person name="Kohler A."/>
            <person name="Barry K."/>
            <person name="LaButti K."/>
            <person name="Morin E."/>
            <person name="Salamov A."/>
            <person name="Lipzen A."/>
            <person name="Mereny Z."/>
            <person name="Hegedus B."/>
            <person name="Baldrian P."/>
            <person name="Stursova M."/>
            <person name="Weitz H."/>
            <person name="Taylor A."/>
            <person name="Grigoriev I.V."/>
            <person name="Nagy L.G."/>
            <person name="Martin F."/>
            <person name="Kauserud H."/>
        </authorList>
    </citation>
    <scope>NUCLEOTIDE SEQUENCE</scope>
    <source>
        <strain evidence="2">CBHHK182m</strain>
    </source>
</reference>
<feature type="compositionally biased region" description="Polar residues" evidence="1">
    <location>
        <begin position="311"/>
        <end position="320"/>
    </location>
</feature>